<dbReference type="SUPFAM" id="SSF52374">
    <property type="entry name" value="Nucleotidylyl transferase"/>
    <property type="match status" value="1"/>
</dbReference>
<dbReference type="GO" id="GO:0004825">
    <property type="term" value="F:methionine-tRNA ligase activity"/>
    <property type="evidence" value="ECO:0007669"/>
    <property type="project" value="InterPro"/>
</dbReference>
<evidence type="ECO:0000256" key="1">
    <source>
        <dbReference type="ARBA" id="ARBA00022598"/>
    </source>
</evidence>
<proteinExistence type="predicted"/>
<dbReference type="EMBL" id="BARW01021344">
    <property type="protein sequence ID" value="GAJ01585.1"/>
    <property type="molecule type" value="Genomic_DNA"/>
</dbReference>
<evidence type="ECO:0000256" key="4">
    <source>
        <dbReference type="ARBA" id="ARBA00022917"/>
    </source>
</evidence>
<comment type="caution">
    <text evidence="7">The sequence shown here is derived from an EMBL/GenBank/DDBJ whole genome shotgun (WGS) entry which is preliminary data.</text>
</comment>
<gene>
    <name evidence="7" type="ORF">S12H4_35870</name>
</gene>
<organism evidence="7">
    <name type="scientific">marine sediment metagenome</name>
    <dbReference type="NCBI Taxonomy" id="412755"/>
    <lineage>
        <taxon>unclassified sequences</taxon>
        <taxon>metagenomes</taxon>
        <taxon>ecological metagenomes</taxon>
    </lineage>
</organism>
<evidence type="ECO:0000256" key="2">
    <source>
        <dbReference type="ARBA" id="ARBA00022741"/>
    </source>
</evidence>
<dbReference type="GO" id="GO:0006431">
    <property type="term" value="P:methionyl-tRNA aminoacylation"/>
    <property type="evidence" value="ECO:0007669"/>
    <property type="project" value="InterPro"/>
</dbReference>
<evidence type="ECO:0000259" key="6">
    <source>
        <dbReference type="Pfam" id="PF09334"/>
    </source>
</evidence>
<dbReference type="Gene3D" id="3.40.50.620">
    <property type="entry name" value="HUPs"/>
    <property type="match status" value="1"/>
</dbReference>
<sequence>MTKFYVTTAIDYVNAEPHIGHAYQKIVADALARWHKLKGDEVLFVTGTDEHGKKVQRAAEAAGKPTQKFVNETVGKFKEAWKSLNIIPDRFIRTTDEDHKKVVKKFIEKCNKVGDIYLGEYEGWYCVDCEAYYTERDAPNFICPFHKKKLEKLKEKSYFFKLSKYQKFLLDLYKEHPEFILPKSRRNEVISRVKEGL</sequence>
<keyword evidence="4" id="KW-0648">Protein biosynthesis</keyword>
<dbReference type="InterPro" id="IPR023457">
    <property type="entry name" value="Met-tRNA_synth_2"/>
</dbReference>
<dbReference type="Pfam" id="PF09334">
    <property type="entry name" value="tRNA-synt_1g"/>
    <property type="match status" value="1"/>
</dbReference>
<dbReference type="PANTHER" id="PTHR43326">
    <property type="entry name" value="METHIONYL-TRNA SYNTHETASE"/>
    <property type="match status" value="1"/>
</dbReference>
<keyword evidence="3" id="KW-0067">ATP-binding</keyword>
<keyword evidence="2" id="KW-0547">Nucleotide-binding</keyword>
<dbReference type="InterPro" id="IPR033911">
    <property type="entry name" value="MetRS_core"/>
</dbReference>
<dbReference type="Gene3D" id="2.170.220.10">
    <property type="match status" value="1"/>
</dbReference>
<reference evidence="7" key="1">
    <citation type="journal article" date="2014" name="Front. Microbiol.">
        <title>High frequency of phylogenetically diverse reductive dehalogenase-homologous genes in deep subseafloor sedimentary metagenomes.</title>
        <authorList>
            <person name="Kawai M."/>
            <person name="Futagami T."/>
            <person name="Toyoda A."/>
            <person name="Takaki Y."/>
            <person name="Nishi S."/>
            <person name="Hori S."/>
            <person name="Arai W."/>
            <person name="Tsubouchi T."/>
            <person name="Morono Y."/>
            <person name="Uchiyama I."/>
            <person name="Ito T."/>
            <person name="Fujiyama A."/>
            <person name="Inagaki F."/>
            <person name="Takami H."/>
        </authorList>
    </citation>
    <scope>NUCLEOTIDE SEQUENCE</scope>
    <source>
        <strain evidence="7">Expedition CK06-06</strain>
    </source>
</reference>
<dbReference type="InterPro" id="IPR014729">
    <property type="entry name" value="Rossmann-like_a/b/a_fold"/>
</dbReference>
<name>X1V8K7_9ZZZZ</name>
<accession>X1V8K7</accession>
<evidence type="ECO:0000313" key="7">
    <source>
        <dbReference type="EMBL" id="GAJ01585.1"/>
    </source>
</evidence>
<feature type="non-terminal residue" evidence="7">
    <location>
        <position position="197"/>
    </location>
</feature>
<dbReference type="PRINTS" id="PR01041">
    <property type="entry name" value="TRNASYNTHMET"/>
</dbReference>
<protein>
    <recommendedName>
        <fullName evidence="6">Methionyl/Leucyl tRNA synthetase domain-containing protein</fullName>
    </recommendedName>
</protein>
<dbReference type="GO" id="GO:0005524">
    <property type="term" value="F:ATP binding"/>
    <property type="evidence" value="ECO:0007669"/>
    <property type="project" value="UniProtKB-KW"/>
</dbReference>
<evidence type="ECO:0000256" key="5">
    <source>
        <dbReference type="ARBA" id="ARBA00023146"/>
    </source>
</evidence>
<dbReference type="AlphaFoldDB" id="X1V8K7"/>
<dbReference type="PANTHER" id="PTHR43326:SF1">
    <property type="entry name" value="METHIONINE--TRNA LIGASE, MITOCHONDRIAL"/>
    <property type="match status" value="1"/>
</dbReference>
<dbReference type="InterPro" id="IPR015413">
    <property type="entry name" value="Methionyl/Leucyl_tRNA_Synth"/>
</dbReference>
<keyword evidence="1" id="KW-0436">Ligase</keyword>
<keyword evidence="5" id="KW-0030">Aminoacyl-tRNA synthetase</keyword>
<evidence type="ECO:0000256" key="3">
    <source>
        <dbReference type="ARBA" id="ARBA00022840"/>
    </source>
</evidence>
<feature type="domain" description="Methionyl/Leucyl tRNA synthetase" evidence="6">
    <location>
        <begin position="4"/>
        <end position="147"/>
    </location>
</feature>